<evidence type="ECO:0000259" key="3">
    <source>
        <dbReference type="Pfam" id="PF14451"/>
    </source>
</evidence>
<dbReference type="Proteomes" id="UP000010472">
    <property type="component" value="Chromosome"/>
</dbReference>
<dbReference type="PATRIC" id="fig|1173022.3.peg.4919"/>
<evidence type="ECO:0000313" key="5">
    <source>
        <dbReference type="Proteomes" id="UP000010472"/>
    </source>
</evidence>
<organism evidence="4 5">
    <name type="scientific">Crinalium epipsammum PCC 9333</name>
    <dbReference type="NCBI Taxonomy" id="1173022"/>
    <lineage>
        <taxon>Bacteria</taxon>
        <taxon>Bacillati</taxon>
        <taxon>Cyanobacteriota</taxon>
        <taxon>Cyanophyceae</taxon>
        <taxon>Gomontiellales</taxon>
        <taxon>Gomontiellaceae</taxon>
        <taxon>Crinalium</taxon>
    </lineage>
</organism>
<dbReference type="SUPFAM" id="SSF54285">
    <property type="entry name" value="MoaD/ThiS"/>
    <property type="match status" value="1"/>
</dbReference>
<evidence type="ECO:0000259" key="2">
    <source>
        <dbReference type="Pfam" id="PF01927"/>
    </source>
</evidence>
<accession>K9W560</accession>
<evidence type="ECO:0008006" key="6">
    <source>
        <dbReference type="Google" id="ProtNLM"/>
    </source>
</evidence>
<dbReference type="STRING" id="1173022.Cri9333_4556"/>
<dbReference type="Pfam" id="PF14451">
    <property type="entry name" value="Ub-Mut7C"/>
    <property type="match status" value="1"/>
</dbReference>
<sequence>MAKVDFCFYGELNFFLPPKRKNISFTHIFEEHPSIKDMIESFGVPHPEVSFIFVNNNTVDFSYLVQDGDRISVYPISQAETIRQTHPQPLISVAPPPLPIPKFVIDIHLGKLATSLRMLGFDTLYRNDYGDEELAYISSTEERTLLTRNRGLLMRSIVTYGYYVRSTNPQQQILEVMKRFELFKTAKPFDRCIRCNGLLESVAKESILDQIPPQVQQIDKFHRCIECSQIYWKGSHVEKMQQVVESLLNSQP</sequence>
<dbReference type="GO" id="GO:0003723">
    <property type="term" value="F:RNA binding"/>
    <property type="evidence" value="ECO:0007669"/>
    <property type="project" value="UniProtKB-KW"/>
</dbReference>
<keyword evidence="1" id="KW-0694">RNA-binding</keyword>
<evidence type="ECO:0000313" key="4">
    <source>
        <dbReference type="EMBL" id="AFZ15336.1"/>
    </source>
</evidence>
<dbReference type="PANTHER" id="PTHR39081:SF1">
    <property type="entry name" value="MUT7-C RNASE DOMAIN-CONTAINING PROTEIN"/>
    <property type="match status" value="1"/>
</dbReference>
<gene>
    <name evidence="4" type="ORF">Cri9333_4556</name>
</gene>
<dbReference type="EMBL" id="CP003620">
    <property type="protein sequence ID" value="AFZ15336.1"/>
    <property type="molecule type" value="Genomic_DNA"/>
</dbReference>
<keyword evidence="5" id="KW-1185">Reference proteome</keyword>
<dbReference type="AlphaFoldDB" id="K9W560"/>
<reference evidence="4 5" key="1">
    <citation type="submission" date="2012-06" db="EMBL/GenBank/DDBJ databases">
        <title>Finished chromosome of genome of Crinalium epipsammum PCC 9333.</title>
        <authorList>
            <consortium name="US DOE Joint Genome Institute"/>
            <person name="Gugger M."/>
            <person name="Coursin T."/>
            <person name="Rippka R."/>
            <person name="Tandeau De Marsac N."/>
            <person name="Huntemann M."/>
            <person name="Wei C.-L."/>
            <person name="Han J."/>
            <person name="Detter J.C."/>
            <person name="Han C."/>
            <person name="Tapia R."/>
            <person name="Davenport K."/>
            <person name="Daligault H."/>
            <person name="Erkkila T."/>
            <person name="Gu W."/>
            <person name="Munk A.C.C."/>
            <person name="Teshima H."/>
            <person name="Xu Y."/>
            <person name="Chain P."/>
            <person name="Chen A."/>
            <person name="Krypides N."/>
            <person name="Mavromatis K."/>
            <person name="Markowitz V."/>
            <person name="Szeto E."/>
            <person name="Ivanova N."/>
            <person name="Mikhailova N."/>
            <person name="Ovchinnikova G."/>
            <person name="Pagani I."/>
            <person name="Pati A."/>
            <person name="Goodwin L."/>
            <person name="Peters L."/>
            <person name="Pitluck S."/>
            <person name="Woyke T."/>
            <person name="Kerfeld C."/>
        </authorList>
    </citation>
    <scope>NUCLEOTIDE SEQUENCE [LARGE SCALE GENOMIC DNA]</scope>
    <source>
        <strain evidence="4 5">PCC 9333</strain>
    </source>
</reference>
<dbReference type="HOGENOM" id="CLU_074576_0_0_3"/>
<dbReference type="OrthoDB" id="9797655at2"/>
<name>K9W560_9CYAN</name>
<dbReference type="PROSITE" id="PS50889">
    <property type="entry name" value="S4"/>
    <property type="match status" value="1"/>
</dbReference>
<evidence type="ECO:0000256" key="1">
    <source>
        <dbReference type="PROSITE-ProRule" id="PRU00182"/>
    </source>
</evidence>
<dbReference type="RefSeq" id="WP_015205427.1">
    <property type="nucleotide sequence ID" value="NC_019753.1"/>
</dbReference>
<feature type="domain" description="Mut7-C RNAse" evidence="2">
    <location>
        <begin position="101"/>
        <end position="243"/>
    </location>
</feature>
<dbReference type="InterPro" id="IPR002782">
    <property type="entry name" value="Mut7-C_RNAse_dom"/>
</dbReference>
<dbReference type="KEGG" id="cep:Cri9333_4556"/>
<feature type="domain" description="Ubiquitin Mut7-C" evidence="3">
    <location>
        <begin position="1"/>
        <end position="79"/>
    </location>
</feature>
<dbReference type="eggNOG" id="COG1656">
    <property type="taxonomic scope" value="Bacteria"/>
</dbReference>
<dbReference type="InterPro" id="IPR027798">
    <property type="entry name" value="Ub_Mut7C"/>
</dbReference>
<dbReference type="Pfam" id="PF01927">
    <property type="entry name" value="Mut7-C"/>
    <property type="match status" value="1"/>
</dbReference>
<proteinExistence type="predicted"/>
<protein>
    <recommendedName>
        <fullName evidence="6">Twitching motility protein PilT</fullName>
    </recommendedName>
</protein>
<dbReference type="InterPro" id="IPR016155">
    <property type="entry name" value="Mopterin_synth/thiamin_S_b"/>
</dbReference>
<dbReference type="PANTHER" id="PTHR39081">
    <property type="entry name" value="MUT7-C DOMAIN-CONTAINING PROTEIN"/>
    <property type="match status" value="1"/>
</dbReference>